<dbReference type="AlphaFoldDB" id="A0A0F7SQ81"/>
<feature type="compositionally biased region" description="Low complexity" evidence="1">
    <location>
        <begin position="73"/>
        <end position="85"/>
    </location>
</feature>
<proteinExistence type="predicted"/>
<feature type="compositionally biased region" description="Low complexity" evidence="1">
    <location>
        <begin position="28"/>
        <end position="39"/>
    </location>
</feature>
<accession>A0A0F7SQ81</accession>
<feature type="compositionally biased region" description="Low complexity" evidence="1">
    <location>
        <begin position="1"/>
        <end position="17"/>
    </location>
</feature>
<evidence type="ECO:0000256" key="1">
    <source>
        <dbReference type="SAM" id="MobiDB-lite"/>
    </source>
</evidence>
<feature type="region of interest" description="Disordered" evidence="1">
    <location>
        <begin position="1"/>
        <end position="106"/>
    </location>
</feature>
<protein>
    <submittedName>
        <fullName evidence="2">Uncharacterized protein</fullName>
    </submittedName>
</protein>
<sequence>MFTTLASTTTTTTAALLPKRLKRWTRPSCRTSSSASGSSSEDELTRPANLTPRERRPIEPTSPLVTSPTEFIPSTFSRSSPMSRSTRPKLSRADTPTPLSPRSSQAIGVNLRVGGWIGVPSSSLITSP</sequence>
<evidence type="ECO:0000313" key="2">
    <source>
        <dbReference type="EMBL" id="CED82665.1"/>
    </source>
</evidence>
<name>A0A0F7SQ81_PHARH</name>
<reference evidence="2" key="1">
    <citation type="submission" date="2014-08" db="EMBL/GenBank/DDBJ databases">
        <authorList>
            <person name="Sharma Rahul"/>
            <person name="Thines Marco"/>
        </authorList>
    </citation>
    <scope>NUCLEOTIDE SEQUENCE</scope>
</reference>
<organism evidence="2">
    <name type="scientific">Phaffia rhodozyma</name>
    <name type="common">Yeast</name>
    <name type="synonym">Xanthophyllomyces dendrorhous</name>
    <dbReference type="NCBI Taxonomy" id="264483"/>
    <lineage>
        <taxon>Eukaryota</taxon>
        <taxon>Fungi</taxon>
        <taxon>Dikarya</taxon>
        <taxon>Basidiomycota</taxon>
        <taxon>Agaricomycotina</taxon>
        <taxon>Tremellomycetes</taxon>
        <taxon>Cystofilobasidiales</taxon>
        <taxon>Mrakiaceae</taxon>
        <taxon>Phaffia</taxon>
    </lineage>
</organism>
<dbReference type="EMBL" id="LN483142">
    <property type="protein sequence ID" value="CED82665.1"/>
    <property type="molecule type" value="Genomic_DNA"/>
</dbReference>